<evidence type="ECO:0000313" key="4">
    <source>
        <dbReference type="Proteomes" id="UP001620408"/>
    </source>
</evidence>
<sequence>MLKKILISALGLSALAAASIASAFDIYQMQLSISRANVVIAKPIIQMEANKIAELTVKPTQGFDDDAVRLQVSITEPDAGSSTKDFKVHMLIFDRSNGEWILRGEPDVQSTLNTEVTLTTGINGLKRIAAPLGVSFQLSRVTADKTTSALDIFHHPLKTETADLSAFPSSCNCCTAGNLQCCNAVSCCEGVSGVCCNPLCRRMTGDRHRPSEHERPGPRRSSVILG</sequence>
<keyword evidence="4" id="KW-1185">Reference proteome</keyword>
<feature type="region of interest" description="Disordered" evidence="1">
    <location>
        <begin position="205"/>
        <end position="226"/>
    </location>
</feature>
<accession>A0ABW8K974</accession>
<evidence type="ECO:0000256" key="1">
    <source>
        <dbReference type="SAM" id="MobiDB-lite"/>
    </source>
</evidence>
<evidence type="ECO:0000313" key="3">
    <source>
        <dbReference type="EMBL" id="MFK2919391.1"/>
    </source>
</evidence>
<name>A0ABW8K974_9GAMM</name>
<reference evidence="3 4" key="1">
    <citation type="submission" date="2020-10" db="EMBL/GenBank/DDBJ databases">
        <title>Phylogeny of dyella-like bacteria.</title>
        <authorList>
            <person name="Fu J."/>
        </authorList>
    </citation>
    <scope>NUCLEOTIDE SEQUENCE [LARGE SCALE GENOMIC DNA]</scope>
    <source>
        <strain evidence="3 4">BB4</strain>
    </source>
</reference>
<keyword evidence="2" id="KW-0732">Signal</keyword>
<feature type="compositionally biased region" description="Basic and acidic residues" evidence="1">
    <location>
        <begin position="205"/>
        <end position="217"/>
    </location>
</feature>
<protein>
    <submittedName>
        <fullName evidence="3">Uncharacterized protein</fullName>
    </submittedName>
</protein>
<feature type="chain" id="PRO_5047424692" evidence="2">
    <location>
        <begin position="24"/>
        <end position="226"/>
    </location>
</feature>
<evidence type="ECO:0000256" key="2">
    <source>
        <dbReference type="SAM" id="SignalP"/>
    </source>
</evidence>
<organism evidence="3 4">
    <name type="scientific">Dyella koreensis</name>
    <dbReference type="NCBI Taxonomy" id="311235"/>
    <lineage>
        <taxon>Bacteria</taxon>
        <taxon>Pseudomonadati</taxon>
        <taxon>Pseudomonadota</taxon>
        <taxon>Gammaproteobacteria</taxon>
        <taxon>Lysobacterales</taxon>
        <taxon>Rhodanobacteraceae</taxon>
        <taxon>Dyella</taxon>
    </lineage>
</organism>
<comment type="caution">
    <text evidence="3">The sequence shown here is derived from an EMBL/GenBank/DDBJ whole genome shotgun (WGS) entry which is preliminary data.</text>
</comment>
<feature type="signal peptide" evidence="2">
    <location>
        <begin position="1"/>
        <end position="23"/>
    </location>
</feature>
<dbReference type="RefSeq" id="WP_379984571.1">
    <property type="nucleotide sequence ID" value="NZ_JADIKD010000012.1"/>
</dbReference>
<gene>
    <name evidence="3" type="ORF">ISS97_19165</name>
</gene>
<dbReference type="EMBL" id="JADIKD010000012">
    <property type="protein sequence ID" value="MFK2919391.1"/>
    <property type="molecule type" value="Genomic_DNA"/>
</dbReference>
<proteinExistence type="predicted"/>
<dbReference type="Proteomes" id="UP001620408">
    <property type="component" value="Unassembled WGS sequence"/>
</dbReference>